<dbReference type="InterPro" id="IPR007040">
    <property type="entry name" value="Ribosome_modulation_factor"/>
</dbReference>
<organism evidence="1 2">
    <name type="scientific">Microbulbifer epialgicus</name>
    <dbReference type="NCBI Taxonomy" id="393907"/>
    <lineage>
        <taxon>Bacteria</taxon>
        <taxon>Pseudomonadati</taxon>
        <taxon>Pseudomonadota</taxon>
        <taxon>Gammaproteobacteria</taxon>
        <taxon>Cellvibrionales</taxon>
        <taxon>Microbulbiferaceae</taxon>
        <taxon>Microbulbifer</taxon>
    </lineage>
</organism>
<dbReference type="EMBL" id="JBGMEK010000001">
    <property type="protein sequence ID" value="MFA0809481.1"/>
    <property type="molecule type" value="Genomic_DNA"/>
</dbReference>
<proteinExistence type="predicted"/>
<gene>
    <name evidence="1" type="ORF">ACCI49_00995</name>
</gene>
<protein>
    <submittedName>
        <fullName evidence="1">Uncharacterized protein</fullName>
    </submittedName>
</protein>
<name>A0ABV4NU44_9GAMM</name>
<comment type="caution">
    <text evidence="1">The sequence shown here is derived from an EMBL/GenBank/DDBJ whole genome shotgun (WGS) entry which is preliminary data.</text>
</comment>
<evidence type="ECO:0000313" key="1">
    <source>
        <dbReference type="EMBL" id="MFA0809481.1"/>
    </source>
</evidence>
<evidence type="ECO:0000313" key="2">
    <source>
        <dbReference type="Proteomes" id="UP001569428"/>
    </source>
</evidence>
<dbReference type="Pfam" id="PF04957">
    <property type="entry name" value="RMF"/>
    <property type="match status" value="1"/>
</dbReference>
<reference evidence="1 2" key="1">
    <citation type="submission" date="2024-08" db="EMBL/GenBank/DDBJ databases">
        <authorList>
            <person name="Ishaq N."/>
        </authorList>
    </citation>
    <scope>NUCLEOTIDE SEQUENCE [LARGE SCALE GENOMIC DNA]</scope>
    <source>
        <strain evidence="1 2">DSM 18651</strain>
    </source>
</reference>
<sequence length="51" mass="5763">MAYEDEEEVNEIYQDGYRAALNGISEYKNPYTGIAAEFWSDGHADGIEDSK</sequence>
<dbReference type="Proteomes" id="UP001569428">
    <property type="component" value="Unassembled WGS sequence"/>
</dbReference>
<keyword evidence="2" id="KW-1185">Reference proteome</keyword>
<dbReference type="RefSeq" id="WP_371837099.1">
    <property type="nucleotide sequence ID" value="NZ_JBGMEK010000001.1"/>
</dbReference>
<accession>A0ABV4NU44</accession>